<proteinExistence type="predicted"/>
<reference evidence="1" key="1">
    <citation type="submission" date="2017-04" db="EMBL/GenBank/DDBJ databases">
        <title>Unveiling RNA virosphere associated with marine microorganisms.</title>
        <authorList>
            <person name="Urayama S."/>
            <person name="Takaki Y."/>
            <person name="Nishi S."/>
            <person name="Yoshida Y."/>
            <person name="Deguchi S."/>
            <person name="Takai K."/>
            <person name="Nunoura T."/>
        </authorList>
    </citation>
    <scope>NUCLEOTIDE SEQUENCE</scope>
</reference>
<dbReference type="EMBL" id="BDQA01000370">
    <property type="protein sequence ID" value="GBH21828.1"/>
    <property type="molecule type" value="Genomic_RNA"/>
</dbReference>
<organism evidence="1">
    <name type="scientific">viral metagenome</name>
    <dbReference type="NCBI Taxonomy" id="1070528"/>
    <lineage>
        <taxon>unclassified sequences</taxon>
        <taxon>metagenomes</taxon>
        <taxon>organismal metagenomes</taxon>
    </lineage>
</organism>
<name>A0A2V0RH22_9ZZZZ</name>
<accession>A0A2V0RH22</accession>
<sequence>MKEHESSQFDPDIRGRVLSEISMQQWTDSTPVDQMSTYLQKATRSTRVQTFGPTSGSDQVLMQGRLTSNLKGQPIIEGRATHRLSWAGEALMRELPSLQITHRSRPAGLMSSRLQMNELNRRVNRAVENKSTLDSISLPHNIAEEINSIKRNALMSRLKLDKPTLDKYIKEHEDSSIVSGVKWSSLEPMDNSFWSEYFNIIKGNAEEHFFSGDSYNKPFNFGARQRADQSVYPDQIHYDLEVTRTRIVMFTPALSSVFAFVPDKIGFYREVIEGAMDVMEINDHLITPMTHGGEVYGAASEGVLGNEDVVIMLGDDCNIFKKGEQFAFDGVNWETQVGSILGEPFHGSKTYFGGMYHVPSGVYDTSLDDTLATMWVYSQNDSMRKGEDIPGIMEREEMDEACNFMLGMAYAYDPLKPRLQGLKLTQDKAGPGVAVPLPPGRNLELVSKKPMDEQERWYYGYHGTTPTGGTLLDFLEKIKPEDFRGGEVSQLIENGFEET</sequence>
<dbReference type="AlphaFoldDB" id="A0A2V0RH22"/>
<protein>
    <submittedName>
        <fullName evidence="1">Uncharacterized protein</fullName>
    </submittedName>
</protein>
<comment type="caution">
    <text evidence="1">The sequence shown here is derived from an EMBL/GenBank/DDBJ whole genome shotgun (WGS) entry which is preliminary data.</text>
</comment>
<evidence type="ECO:0000313" key="1">
    <source>
        <dbReference type="EMBL" id="GBH21828.1"/>
    </source>
</evidence>